<dbReference type="AlphaFoldDB" id="A0A6A5WN23"/>
<evidence type="ECO:0000313" key="1">
    <source>
        <dbReference type="EMBL" id="KAF2003263.1"/>
    </source>
</evidence>
<reference evidence="1" key="1">
    <citation type="journal article" date="2020" name="Stud. Mycol.">
        <title>101 Dothideomycetes genomes: a test case for predicting lifestyles and emergence of pathogens.</title>
        <authorList>
            <person name="Haridas S."/>
            <person name="Albert R."/>
            <person name="Binder M."/>
            <person name="Bloem J."/>
            <person name="Labutti K."/>
            <person name="Salamov A."/>
            <person name="Andreopoulos B."/>
            <person name="Baker S."/>
            <person name="Barry K."/>
            <person name="Bills G."/>
            <person name="Bluhm B."/>
            <person name="Cannon C."/>
            <person name="Castanera R."/>
            <person name="Culley D."/>
            <person name="Daum C."/>
            <person name="Ezra D."/>
            <person name="Gonzalez J."/>
            <person name="Henrissat B."/>
            <person name="Kuo A."/>
            <person name="Liang C."/>
            <person name="Lipzen A."/>
            <person name="Lutzoni F."/>
            <person name="Magnuson J."/>
            <person name="Mondo S."/>
            <person name="Nolan M."/>
            <person name="Ohm R."/>
            <person name="Pangilinan J."/>
            <person name="Park H.-J."/>
            <person name="Ramirez L."/>
            <person name="Alfaro M."/>
            <person name="Sun H."/>
            <person name="Tritt A."/>
            <person name="Yoshinaga Y."/>
            <person name="Zwiers L.-H."/>
            <person name="Turgeon B."/>
            <person name="Goodwin S."/>
            <person name="Spatafora J."/>
            <person name="Crous P."/>
            <person name="Grigoriev I."/>
        </authorList>
    </citation>
    <scope>NUCLEOTIDE SEQUENCE</scope>
    <source>
        <strain evidence="1">CBS 123094</strain>
    </source>
</reference>
<organism evidence="1 2">
    <name type="scientific">Amniculicola lignicola CBS 123094</name>
    <dbReference type="NCBI Taxonomy" id="1392246"/>
    <lineage>
        <taxon>Eukaryota</taxon>
        <taxon>Fungi</taxon>
        <taxon>Dikarya</taxon>
        <taxon>Ascomycota</taxon>
        <taxon>Pezizomycotina</taxon>
        <taxon>Dothideomycetes</taxon>
        <taxon>Pleosporomycetidae</taxon>
        <taxon>Pleosporales</taxon>
        <taxon>Amniculicolaceae</taxon>
        <taxon>Amniculicola</taxon>
    </lineage>
</organism>
<evidence type="ECO:0000313" key="2">
    <source>
        <dbReference type="Proteomes" id="UP000799779"/>
    </source>
</evidence>
<sequence>MVSGILLSGMPALPACTADTSELLLRGGSCQRGAANPSFNTTTEVRRHSIEIISCQGYQTCETDGPRRRDASTRARCEGTPVASACQM</sequence>
<gene>
    <name evidence="1" type="ORF">P154DRAFT_101021</name>
</gene>
<protein>
    <submittedName>
        <fullName evidence="1">Uncharacterized protein</fullName>
    </submittedName>
</protein>
<proteinExistence type="predicted"/>
<keyword evidence="2" id="KW-1185">Reference proteome</keyword>
<accession>A0A6A5WN23</accession>
<name>A0A6A5WN23_9PLEO</name>
<dbReference type="EMBL" id="ML977573">
    <property type="protein sequence ID" value="KAF2003263.1"/>
    <property type="molecule type" value="Genomic_DNA"/>
</dbReference>
<dbReference type="Proteomes" id="UP000799779">
    <property type="component" value="Unassembled WGS sequence"/>
</dbReference>